<comment type="caution">
    <text evidence="4">The sequence shown here is derived from an EMBL/GenBank/DDBJ whole genome shotgun (WGS) entry which is preliminary data.</text>
</comment>
<organism evidence="4 5">
    <name type="scientific">Haloferax sulfurifontis</name>
    <dbReference type="NCBI Taxonomy" id="255616"/>
    <lineage>
        <taxon>Archaea</taxon>
        <taxon>Methanobacteriati</taxon>
        <taxon>Methanobacteriota</taxon>
        <taxon>Stenosarchaea group</taxon>
        <taxon>Halobacteria</taxon>
        <taxon>Halobacteriales</taxon>
        <taxon>Haloferacaceae</taxon>
        <taxon>Haloferax</taxon>
    </lineage>
</organism>
<dbReference type="RefSeq" id="WP_188423166.1">
    <property type="nucleotide sequence ID" value="NZ_BMCI01000001.1"/>
</dbReference>
<feature type="region of interest" description="Disordered" evidence="2">
    <location>
        <begin position="38"/>
        <end position="87"/>
    </location>
</feature>
<dbReference type="PANTHER" id="PTHR46268:SF6">
    <property type="entry name" value="UNIVERSAL STRESS PROTEIN UP12"/>
    <property type="match status" value="1"/>
</dbReference>
<feature type="compositionally biased region" description="Basic and acidic residues" evidence="2">
    <location>
        <begin position="69"/>
        <end position="86"/>
    </location>
</feature>
<dbReference type="Proteomes" id="UP000646833">
    <property type="component" value="Unassembled WGS sequence"/>
</dbReference>
<dbReference type="InterPro" id="IPR006015">
    <property type="entry name" value="Universal_stress_UspA"/>
</dbReference>
<sequence length="308" mass="32558">MFDRLLFPTDGSDGADAVLDHVVDIAAAHDATLHLLHVAPAEPERRPNLRDGDGDTEASDPSDSDGSDPTERRRTDGERFVTDAEARASQSGVSVVTSVERGEPYRVITEYAAERDADLVVMPTHGRTGLSRLLLGSTTERVVRRSDVPVLTVRPDAATGLAYPYADVLTPTDGSACATAAVAFGSELAAATDAALHAVSVVNVAAFGADIRGPLLIDELEERASDAVEKAADSAAAAGVETVRKSVGRDVSIHDGILAYIDEHDVDIVVMGTHGHTGFDRYMLGSVAEKLVRTSPVPVVTVREPRDE</sequence>
<evidence type="ECO:0000313" key="4">
    <source>
        <dbReference type="EMBL" id="GGC48016.1"/>
    </source>
</evidence>
<evidence type="ECO:0000259" key="3">
    <source>
        <dbReference type="Pfam" id="PF00582"/>
    </source>
</evidence>
<evidence type="ECO:0000256" key="2">
    <source>
        <dbReference type="SAM" id="MobiDB-lite"/>
    </source>
</evidence>
<name>A0A830DMX7_9EURY</name>
<dbReference type="AlphaFoldDB" id="A0A830DMX7"/>
<feature type="domain" description="UspA" evidence="3">
    <location>
        <begin position="1"/>
        <end position="154"/>
    </location>
</feature>
<dbReference type="EMBL" id="BMCI01000001">
    <property type="protein sequence ID" value="GGC48016.1"/>
    <property type="molecule type" value="Genomic_DNA"/>
</dbReference>
<feature type="compositionally biased region" description="Basic and acidic residues" evidence="2">
    <location>
        <begin position="42"/>
        <end position="53"/>
    </location>
</feature>
<reference evidence="4" key="2">
    <citation type="submission" date="2020-09" db="EMBL/GenBank/DDBJ databases">
        <authorList>
            <person name="Sun Q."/>
            <person name="Sedlacek I."/>
        </authorList>
    </citation>
    <scope>NUCLEOTIDE SEQUENCE</scope>
    <source>
        <strain evidence="4">CCM 7217</strain>
    </source>
</reference>
<dbReference type="InterPro" id="IPR014729">
    <property type="entry name" value="Rossmann-like_a/b/a_fold"/>
</dbReference>
<comment type="similarity">
    <text evidence="1">Belongs to the universal stress protein A family.</text>
</comment>
<evidence type="ECO:0000313" key="5">
    <source>
        <dbReference type="Proteomes" id="UP000646833"/>
    </source>
</evidence>
<dbReference type="Pfam" id="PF00582">
    <property type="entry name" value="Usp"/>
    <property type="match status" value="2"/>
</dbReference>
<dbReference type="PANTHER" id="PTHR46268">
    <property type="entry name" value="STRESS RESPONSE PROTEIN NHAX"/>
    <property type="match status" value="1"/>
</dbReference>
<feature type="compositionally biased region" description="Acidic residues" evidence="2">
    <location>
        <begin position="54"/>
        <end position="68"/>
    </location>
</feature>
<reference evidence="4" key="1">
    <citation type="journal article" date="2014" name="Int. J. Syst. Evol. Microbiol.">
        <title>Complete genome sequence of Corynebacterium casei LMG S-19264T (=DSM 44701T), isolated from a smear-ripened cheese.</title>
        <authorList>
            <consortium name="US DOE Joint Genome Institute (JGI-PGF)"/>
            <person name="Walter F."/>
            <person name="Albersmeier A."/>
            <person name="Kalinowski J."/>
            <person name="Ruckert C."/>
        </authorList>
    </citation>
    <scope>NUCLEOTIDE SEQUENCE</scope>
    <source>
        <strain evidence="4">CCM 7217</strain>
    </source>
</reference>
<accession>A0A830DMX7</accession>
<proteinExistence type="inferred from homology"/>
<dbReference type="SUPFAM" id="SSF52402">
    <property type="entry name" value="Adenine nucleotide alpha hydrolases-like"/>
    <property type="match status" value="2"/>
</dbReference>
<protein>
    <recommendedName>
        <fullName evidence="3">UspA domain-containing protein</fullName>
    </recommendedName>
</protein>
<gene>
    <name evidence="4" type="ORF">GCM10007209_07080</name>
</gene>
<dbReference type="PRINTS" id="PR01438">
    <property type="entry name" value="UNVRSLSTRESS"/>
</dbReference>
<dbReference type="InterPro" id="IPR006016">
    <property type="entry name" value="UspA"/>
</dbReference>
<feature type="domain" description="UspA" evidence="3">
    <location>
        <begin position="165"/>
        <end position="303"/>
    </location>
</feature>
<evidence type="ECO:0000256" key="1">
    <source>
        <dbReference type="ARBA" id="ARBA00008791"/>
    </source>
</evidence>
<dbReference type="Gene3D" id="3.40.50.620">
    <property type="entry name" value="HUPs"/>
    <property type="match status" value="2"/>
</dbReference>
<dbReference type="CDD" id="cd00293">
    <property type="entry name" value="USP-like"/>
    <property type="match status" value="2"/>
</dbReference>